<reference evidence="8" key="1">
    <citation type="journal article" date="2019" name="Int. J. Syst. Evol. Microbiol.">
        <title>The Global Catalogue of Microorganisms (GCM) 10K type strain sequencing project: providing services to taxonomists for standard genome sequencing and annotation.</title>
        <authorList>
            <consortium name="The Broad Institute Genomics Platform"/>
            <consortium name="The Broad Institute Genome Sequencing Center for Infectious Disease"/>
            <person name="Wu L."/>
            <person name="Ma J."/>
        </authorList>
    </citation>
    <scope>NUCLEOTIDE SEQUENCE [LARGE SCALE GENOMIC DNA]</scope>
    <source>
        <strain evidence="8">JCM 3369</strain>
    </source>
</reference>
<accession>A0ABW2CZ31</accession>
<evidence type="ECO:0000256" key="5">
    <source>
        <dbReference type="ARBA" id="ARBA00023136"/>
    </source>
</evidence>
<comment type="caution">
    <text evidence="7">The sequence shown here is derived from an EMBL/GenBank/DDBJ whole genome shotgun (WGS) entry which is preliminary data.</text>
</comment>
<evidence type="ECO:0000313" key="7">
    <source>
        <dbReference type="EMBL" id="MFC6887117.1"/>
    </source>
</evidence>
<evidence type="ECO:0000313" key="8">
    <source>
        <dbReference type="Proteomes" id="UP001596380"/>
    </source>
</evidence>
<keyword evidence="5 6" id="KW-0472">Membrane</keyword>
<feature type="transmembrane region" description="Helical" evidence="6">
    <location>
        <begin position="103"/>
        <end position="123"/>
    </location>
</feature>
<feature type="transmembrane region" description="Helical" evidence="6">
    <location>
        <begin position="44"/>
        <end position="66"/>
    </location>
</feature>
<keyword evidence="6" id="KW-1003">Cell membrane</keyword>
<evidence type="ECO:0000256" key="4">
    <source>
        <dbReference type="ARBA" id="ARBA00022989"/>
    </source>
</evidence>
<keyword evidence="8" id="KW-1185">Reference proteome</keyword>
<name>A0ABW2CZ31_9ACTN</name>
<dbReference type="PANTHER" id="PTHR43701">
    <property type="entry name" value="MEMBRANE TRANSPORTER PROTEIN MJ0441-RELATED"/>
    <property type="match status" value="1"/>
</dbReference>
<gene>
    <name evidence="7" type="ORF">ACFQKB_45665</name>
</gene>
<evidence type="ECO:0000256" key="2">
    <source>
        <dbReference type="ARBA" id="ARBA00009142"/>
    </source>
</evidence>
<sequence>MGDPLTLALLALFGLVGGIGITAVGPGGVLPTIGMFLLTGLSPAGVAGTAIATHVATGALGTAAYTRSGQLREPETRRTAVILAVAALVGTPLGVQFNTAVTGRAFGILLASAVAVTGVLVWARERRVAAAEKAARADGGAETEAGAGAARLPGWAAALVGLGVAAAAGLFGLGGPMLSVPVLVVLRVPVLRALAAAQAQSVVIASVGTAGYALHGAIDWRLAALVGVPELAGVIAGWRIAHAVPARRLTFALAATLLLLAPYLALHA</sequence>
<protein>
    <recommendedName>
        <fullName evidence="6">Probable membrane transporter protein</fullName>
    </recommendedName>
</protein>
<keyword evidence="3 6" id="KW-0812">Transmembrane</keyword>
<dbReference type="PANTHER" id="PTHR43701:SF2">
    <property type="entry name" value="MEMBRANE TRANSPORTER PROTEIN YJNA-RELATED"/>
    <property type="match status" value="1"/>
</dbReference>
<comment type="similarity">
    <text evidence="2 6">Belongs to the 4-toluene sulfonate uptake permease (TSUP) (TC 2.A.102) family.</text>
</comment>
<dbReference type="RefSeq" id="WP_378047585.1">
    <property type="nucleotide sequence ID" value="NZ_JBHSXE010000001.1"/>
</dbReference>
<feature type="transmembrane region" description="Helical" evidence="6">
    <location>
        <begin position="247"/>
        <end position="266"/>
    </location>
</feature>
<dbReference type="Proteomes" id="UP001596380">
    <property type="component" value="Unassembled WGS sequence"/>
</dbReference>
<organism evidence="7 8">
    <name type="scientific">Actinomadura yumaensis</name>
    <dbReference type="NCBI Taxonomy" id="111807"/>
    <lineage>
        <taxon>Bacteria</taxon>
        <taxon>Bacillati</taxon>
        <taxon>Actinomycetota</taxon>
        <taxon>Actinomycetes</taxon>
        <taxon>Streptosporangiales</taxon>
        <taxon>Thermomonosporaceae</taxon>
        <taxon>Actinomadura</taxon>
    </lineage>
</organism>
<evidence type="ECO:0000256" key="6">
    <source>
        <dbReference type="RuleBase" id="RU363041"/>
    </source>
</evidence>
<feature type="transmembrane region" description="Helical" evidence="6">
    <location>
        <begin position="152"/>
        <end position="173"/>
    </location>
</feature>
<dbReference type="EMBL" id="JBHSXS010000069">
    <property type="protein sequence ID" value="MFC6887117.1"/>
    <property type="molecule type" value="Genomic_DNA"/>
</dbReference>
<feature type="transmembrane region" description="Helical" evidence="6">
    <location>
        <begin position="222"/>
        <end position="241"/>
    </location>
</feature>
<dbReference type="Pfam" id="PF01925">
    <property type="entry name" value="TauE"/>
    <property type="match status" value="1"/>
</dbReference>
<dbReference type="InterPro" id="IPR051598">
    <property type="entry name" value="TSUP/Inactive_protease-like"/>
</dbReference>
<dbReference type="InterPro" id="IPR002781">
    <property type="entry name" value="TM_pro_TauE-like"/>
</dbReference>
<evidence type="ECO:0000256" key="3">
    <source>
        <dbReference type="ARBA" id="ARBA00022692"/>
    </source>
</evidence>
<keyword evidence="4 6" id="KW-1133">Transmembrane helix</keyword>
<evidence type="ECO:0000256" key="1">
    <source>
        <dbReference type="ARBA" id="ARBA00004141"/>
    </source>
</evidence>
<comment type="subcellular location">
    <subcellularLocation>
        <location evidence="6">Cell membrane</location>
        <topology evidence="6">Multi-pass membrane protein</topology>
    </subcellularLocation>
    <subcellularLocation>
        <location evidence="1">Membrane</location>
        <topology evidence="1">Multi-pass membrane protein</topology>
    </subcellularLocation>
</comment>
<proteinExistence type="inferred from homology"/>
<feature type="transmembrane region" description="Helical" evidence="6">
    <location>
        <begin position="78"/>
        <end position="97"/>
    </location>
</feature>